<organism evidence="2 3">
    <name type="scientific">Fusarium oxysporum f. sp. cubense</name>
    <dbReference type="NCBI Taxonomy" id="61366"/>
    <lineage>
        <taxon>Eukaryota</taxon>
        <taxon>Fungi</taxon>
        <taxon>Dikarya</taxon>
        <taxon>Ascomycota</taxon>
        <taxon>Pezizomycotina</taxon>
        <taxon>Sordariomycetes</taxon>
        <taxon>Hypocreomycetidae</taxon>
        <taxon>Hypocreales</taxon>
        <taxon>Nectriaceae</taxon>
        <taxon>Fusarium</taxon>
        <taxon>Fusarium oxysporum species complex</taxon>
    </lineage>
</organism>
<dbReference type="EMBL" id="SRMI01000009">
    <property type="protein sequence ID" value="TVY63843.1"/>
    <property type="molecule type" value="Genomic_DNA"/>
</dbReference>
<sequence length="113" mass="12353">MSSNANTRPAPPYTGAPPSTAKLMAEVQQLYNTIRNLQTQVNKQQSAAPANNNTGEPRGCNLGEALKLPKPEPFKGQAADIIPFLTRMKGYFHLFLNKLDTATKKLLFTAPLI</sequence>
<dbReference type="Proteomes" id="UP000320707">
    <property type="component" value="Unassembled WGS sequence"/>
</dbReference>
<accession>A0A559KV19</accession>
<evidence type="ECO:0000256" key="1">
    <source>
        <dbReference type="SAM" id="MobiDB-lite"/>
    </source>
</evidence>
<dbReference type="AlphaFoldDB" id="A0A559KV19"/>
<evidence type="ECO:0000313" key="2">
    <source>
        <dbReference type="EMBL" id="TVY63843.1"/>
    </source>
</evidence>
<reference evidence="2 3" key="1">
    <citation type="journal article" date="2019" name="Microbiol. Resour. Announc.">
        <title>High-quality draft genome sequence of Fusarium oxysporum f. sp. cubense strain 160527, a causal agent of Panama disease.</title>
        <authorList>
            <person name="Asai S."/>
            <person name="Ayukawa Y."/>
            <person name="Gan P."/>
            <person name="Masuda S."/>
            <person name="Komatsu K."/>
            <person name="Shirasu K."/>
            <person name="Arie T."/>
        </authorList>
    </citation>
    <scope>NUCLEOTIDE SEQUENCE [LARGE SCALE GENOMIC DNA]</scope>
    <source>
        <strain evidence="2 3">160527</strain>
    </source>
</reference>
<comment type="caution">
    <text evidence="2">The sequence shown here is derived from an EMBL/GenBank/DDBJ whole genome shotgun (WGS) entry which is preliminary data.</text>
</comment>
<protein>
    <submittedName>
        <fullName evidence="2">Uncharacterized protein</fullName>
    </submittedName>
</protein>
<proteinExistence type="predicted"/>
<feature type="region of interest" description="Disordered" evidence="1">
    <location>
        <begin position="41"/>
        <end position="62"/>
    </location>
</feature>
<name>A0A559KV19_FUSOC</name>
<evidence type="ECO:0000313" key="3">
    <source>
        <dbReference type="Proteomes" id="UP000320707"/>
    </source>
</evidence>
<gene>
    <name evidence="2" type="ORF">Focb16_v015257</name>
</gene>
<feature type="compositionally biased region" description="Polar residues" evidence="1">
    <location>
        <begin position="41"/>
        <end position="55"/>
    </location>
</feature>